<dbReference type="Proteomes" id="UP000663889">
    <property type="component" value="Unassembled WGS sequence"/>
</dbReference>
<reference evidence="3" key="1">
    <citation type="submission" date="2021-02" db="EMBL/GenBank/DDBJ databases">
        <authorList>
            <person name="Nowell W R."/>
        </authorList>
    </citation>
    <scope>NUCLEOTIDE SEQUENCE</scope>
</reference>
<feature type="region of interest" description="Disordered" evidence="1">
    <location>
        <begin position="351"/>
        <end position="378"/>
    </location>
</feature>
<feature type="region of interest" description="Disordered" evidence="1">
    <location>
        <begin position="783"/>
        <end position="803"/>
    </location>
</feature>
<proteinExistence type="predicted"/>
<feature type="compositionally biased region" description="Polar residues" evidence="1">
    <location>
        <begin position="786"/>
        <end position="803"/>
    </location>
</feature>
<dbReference type="PANTHER" id="PTHR33802">
    <property type="entry name" value="SI:CH211-161H7.5-RELATED"/>
    <property type="match status" value="1"/>
</dbReference>
<dbReference type="EMBL" id="CAJOBE010000201">
    <property type="protein sequence ID" value="CAF3594682.1"/>
    <property type="molecule type" value="Genomic_DNA"/>
</dbReference>
<evidence type="ECO:0000256" key="1">
    <source>
        <dbReference type="SAM" id="MobiDB-lite"/>
    </source>
</evidence>
<keyword evidence="2" id="KW-0472">Membrane</keyword>
<evidence type="ECO:0000313" key="4">
    <source>
        <dbReference type="EMBL" id="CAF3594682.1"/>
    </source>
</evidence>
<feature type="transmembrane region" description="Helical" evidence="2">
    <location>
        <begin position="122"/>
        <end position="142"/>
    </location>
</feature>
<dbReference type="EMBL" id="CAJNOU010000120">
    <property type="protein sequence ID" value="CAF0874448.1"/>
    <property type="molecule type" value="Genomic_DNA"/>
</dbReference>
<protein>
    <submittedName>
        <fullName evidence="3">Uncharacterized protein</fullName>
    </submittedName>
</protein>
<accession>A0A813XZN4</accession>
<feature type="region of interest" description="Disordered" evidence="1">
    <location>
        <begin position="390"/>
        <end position="414"/>
    </location>
</feature>
<dbReference type="PANTHER" id="PTHR33802:SF1">
    <property type="entry name" value="XK-RELATED PROTEIN"/>
    <property type="match status" value="1"/>
</dbReference>
<comment type="caution">
    <text evidence="3">The sequence shown here is derived from an EMBL/GenBank/DDBJ whole genome shotgun (WGS) entry which is preliminary data.</text>
</comment>
<feature type="transmembrane region" description="Helical" evidence="2">
    <location>
        <begin position="266"/>
        <end position="285"/>
    </location>
</feature>
<feature type="transmembrane region" description="Helical" evidence="2">
    <location>
        <begin position="297"/>
        <end position="319"/>
    </location>
</feature>
<evidence type="ECO:0000313" key="5">
    <source>
        <dbReference type="Proteomes" id="UP000663889"/>
    </source>
</evidence>
<name>A0A813XZN4_9BILA</name>
<feature type="transmembrane region" description="Helical" evidence="2">
    <location>
        <begin position="29"/>
        <end position="47"/>
    </location>
</feature>
<dbReference type="InterPro" id="IPR029021">
    <property type="entry name" value="Prot-tyrosine_phosphatase-like"/>
</dbReference>
<feature type="transmembrane region" description="Helical" evidence="2">
    <location>
        <begin position="148"/>
        <end position="172"/>
    </location>
</feature>
<feature type="transmembrane region" description="Helical" evidence="2">
    <location>
        <begin position="238"/>
        <end position="259"/>
    </location>
</feature>
<dbReference type="Gene3D" id="3.90.190.10">
    <property type="entry name" value="Protein tyrosine phosphatase superfamily"/>
    <property type="match status" value="1"/>
</dbReference>
<feature type="transmembrane region" description="Helical" evidence="2">
    <location>
        <begin position="77"/>
        <end position="101"/>
    </location>
</feature>
<sequence length="803" mass="91330">MPFEDSSPMHSAIDKLSDRNKQQHSCSKTIGLFIALISYILALTLIIDDLFFHSQIFGRILYHFHAHTAPLILSKKWIAPLWMIVYSLQIPWLFYAITTLCRRNGTCSDSDYLYKYPCPVSQIQLLTFSLGCWSHIIFLYLIQHQSNFLATIYIILGTMALIFCLITSIIHLHNYERELSTCHLFGDIWSIRIFVHNGLSVMLAWQVVLIVFSSLYAYNTLLLPSKTLNQINESTLNLIGLYLIGSICIIAIIYIILMLCLFSNTLYHVIAGWIFLVLLIFSYWYEDDHQTNFLLLILFYVLTALLLFIVFLHLVLTFFRYSGTTCSSVSSTVADPSTVTVRIESASTSDLNVQDVSTTSSSDDDDNNELKQQRRKQTLNDRLNYQTLSATSRRHTSALGTNRHKNSFDQKRPNRLSTDINSVRVPLSRPTTAVSLPAKSSASDNEWDLDSAQILVSSVQRRNPSCPSISPTLLRSKSSSQSPVLPTFIPQQAPPVFTTTSECLGTDFRPQLRRDIQRRSQSLAKQTLPMSNSASPTIPIVFLTNDVLLGSIRALQNERQLCKLSIDYLIDATNMRPDELARKANVGARLPCQCGHAHSRCTLTLEFDQPYLTNSTSTDSNNLSNSKIRELSRTQLGQLFSAVNRFILKAQQEEKRILIYGFELMPNSPLAIIAIQYLMLCDEQLTLTEAMHTVHRLFPMLPKEHQQFTTMEKRFQDYLKQLDRKTFPKNFLVNNINNDGGVSVSGNDYQRLSRDLSSETSEKRIIDNDNTPLTSWTTIPMPIVNDNPNQSPQLFTTRSAWDS</sequence>
<evidence type="ECO:0000256" key="2">
    <source>
        <dbReference type="SAM" id="Phobius"/>
    </source>
</evidence>
<keyword evidence="2" id="KW-0812">Transmembrane</keyword>
<dbReference type="Proteomes" id="UP000663874">
    <property type="component" value="Unassembled WGS sequence"/>
</dbReference>
<evidence type="ECO:0000313" key="3">
    <source>
        <dbReference type="EMBL" id="CAF0874448.1"/>
    </source>
</evidence>
<gene>
    <name evidence="4" type="ORF">FNK824_LOCUS3102</name>
    <name evidence="3" type="ORF">SEV965_LOCUS4290</name>
</gene>
<keyword evidence="2" id="KW-1133">Transmembrane helix</keyword>
<organism evidence="3 5">
    <name type="scientific">Rotaria sordida</name>
    <dbReference type="NCBI Taxonomy" id="392033"/>
    <lineage>
        <taxon>Eukaryota</taxon>
        <taxon>Metazoa</taxon>
        <taxon>Spiralia</taxon>
        <taxon>Gnathifera</taxon>
        <taxon>Rotifera</taxon>
        <taxon>Eurotatoria</taxon>
        <taxon>Bdelloidea</taxon>
        <taxon>Philodinida</taxon>
        <taxon>Philodinidae</taxon>
        <taxon>Rotaria</taxon>
    </lineage>
</organism>
<feature type="transmembrane region" description="Helical" evidence="2">
    <location>
        <begin position="193"/>
        <end position="218"/>
    </location>
</feature>
<dbReference type="AlphaFoldDB" id="A0A813XZN4"/>